<organism evidence="2 3">
    <name type="scientific">Terrimonas rubra</name>
    <dbReference type="NCBI Taxonomy" id="1035890"/>
    <lineage>
        <taxon>Bacteria</taxon>
        <taxon>Pseudomonadati</taxon>
        <taxon>Bacteroidota</taxon>
        <taxon>Chitinophagia</taxon>
        <taxon>Chitinophagales</taxon>
        <taxon>Chitinophagaceae</taxon>
        <taxon>Terrimonas</taxon>
    </lineage>
</organism>
<dbReference type="EMBL" id="JBHUOZ010000001">
    <property type="protein sequence ID" value="MFD2918715.1"/>
    <property type="molecule type" value="Genomic_DNA"/>
</dbReference>
<evidence type="ECO:0000313" key="3">
    <source>
        <dbReference type="Proteomes" id="UP001597511"/>
    </source>
</evidence>
<proteinExistence type="predicted"/>
<name>A0ABW6A2N4_9BACT</name>
<comment type="caution">
    <text evidence="2">The sequence shown here is derived from an EMBL/GenBank/DDBJ whole genome shotgun (WGS) entry which is preliminary data.</text>
</comment>
<protein>
    <submittedName>
        <fullName evidence="2">SDR family NAD(P)-dependent oxidoreductase</fullName>
    </submittedName>
</protein>
<evidence type="ECO:0000313" key="2">
    <source>
        <dbReference type="EMBL" id="MFD2918715.1"/>
    </source>
</evidence>
<gene>
    <name evidence="2" type="ORF">ACFS6H_03270</name>
</gene>
<accession>A0ABW6A2N4</accession>
<reference evidence="3" key="1">
    <citation type="journal article" date="2019" name="Int. J. Syst. Evol. Microbiol.">
        <title>The Global Catalogue of Microorganisms (GCM) 10K type strain sequencing project: providing services to taxonomists for standard genome sequencing and annotation.</title>
        <authorList>
            <consortium name="The Broad Institute Genomics Platform"/>
            <consortium name="The Broad Institute Genome Sequencing Center for Infectious Disease"/>
            <person name="Wu L."/>
            <person name="Ma J."/>
        </authorList>
    </citation>
    <scope>NUCLEOTIDE SEQUENCE [LARGE SCALE GENOMIC DNA]</scope>
    <source>
        <strain evidence="3">KCTC 23299</strain>
    </source>
</reference>
<dbReference type="InterPro" id="IPR001509">
    <property type="entry name" value="Epimerase_deHydtase"/>
</dbReference>
<keyword evidence="3" id="KW-1185">Reference proteome</keyword>
<dbReference type="InterPro" id="IPR036291">
    <property type="entry name" value="NAD(P)-bd_dom_sf"/>
</dbReference>
<dbReference type="Gene3D" id="3.40.50.720">
    <property type="entry name" value="NAD(P)-binding Rossmann-like Domain"/>
    <property type="match status" value="1"/>
</dbReference>
<dbReference type="InterPro" id="IPR051783">
    <property type="entry name" value="NAD(P)-dependent_oxidoreduct"/>
</dbReference>
<dbReference type="Proteomes" id="UP001597511">
    <property type="component" value="Unassembled WGS sequence"/>
</dbReference>
<dbReference type="SUPFAM" id="SSF51735">
    <property type="entry name" value="NAD(P)-binding Rossmann-fold domains"/>
    <property type="match status" value="1"/>
</dbReference>
<dbReference type="PANTHER" id="PTHR48079">
    <property type="entry name" value="PROTEIN YEEZ"/>
    <property type="match status" value="1"/>
</dbReference>
<dbReference type="Pfam" id="PF01370">
    <property type="entry name" value="Epimerase"/>
    <property type="match status" value="1"/>
</dbReference>
<evidence type="ECO:0000259" key="1">
    <source>
        <dbReference type="Pfam" id="PF01370"/>
    </source>
</evidence>
<feature type="domain" description="NAD-dependent epimerase/dehydratase" evidence="1">
    <location>
        <begin position="4"/>
        <end position="221"/>
    </location>
</feature>
<sequence>MATVLVTGGTGFLGGYILLQLLEKGYAVKALRRSANLPTHIQPHLLEKVQWIDGDILDVVSLQEAMEEVDYIIHSAAVVSFAKKDKQRMMKINVEGTANVVNMALDSNVKKLVYISSVAALGRTLHGETVSEEKKWEENKLTTSYAKSKNKAEMEVWRGMAEGLDAVILNPSTILGFGDWNTGSSAIFKNVYKEFPWYSKGMNGFVDVEDVAKAAILLMESDITEQRYIVNGDNWTFKQLLDTIAQALGKKPPHKEATPFIAGLAWRMAWLKAKLTGGKAFLTRESARVAQSNTSFTNSKILNALPGFNFTPLAESIARAGKKYLQLAAGKV</sequence>
<dbReference type="RefSeq" id="WP_386095177.1">
    <property type="nucleotide sequence ID" value="NZ_JBHUOZ010000001.1"/>
</dbReference>
<dbReference type="PANTHER" id="PTHR48079:SF6">
    <property type="entry name" value="NAD(P)-BINDING DOMAIN-CONTAINING PROTEIN-RELATED"/>
    <property type="match status" value="1"/>
</dbReference>